<dbReference type="Gene3D" id="3.30.1150.10">
    <property type="match status" value="1"/>
</dbReference>
<dbReference type="NCBIfam" id="TIGR01352">
    <property type="entry name" value="tonB_Cterm"/>
    <property type="match status" value="1"/>
</dbReference>
<name>A0A318QW28_9PROT</name>
<dbReference type="PANTHER" id="PTHR33446">
    <property type="entry name" value="PROTEIN TONB-RELATED"/>
    <property type="match status" value="1"/>
</dbReference>
<evidence type="ECO:0000256" key="9">
    <source>
        <dbReference type="ARBA" id="ARBA00023136"/>
    </source>
</evidence>
<keyword evidence="6 11" id="KW-0812">Transmembrane</keyword>
<evidence type="ECO:0000313" key="14">
    <source>
        <dbReference type="Proteomes" id="UP000247417"/>
    </source>
</evidence>
<evidence type="ECO:0000256" key="1">
    <source>
        <dbReference type="ARBA" id="ARBA00004383"/>
    </source>
</evidence>
<evidence type="ECO:0000313" key="13">
    <source>
        <dbReference type="EMBL" id="PYD83305.1"/>
    </source>
</evidence>
<dbReference type="Proteomes" id="UP000247417">
    <property type="component" value="Unassembled WGS sequence"/>
</dbReference>
<comment type="subcellular location">
    <subcellularLocation>
        <location evidence="1">Cell inner membrane</location>
        <topology evidence="1">Single-pass membrane protein</topology>
        <orientation evidence="1">Periplasmic side</orientation>
    </subcellularLocation>
</comment>
<organism evidence="13 14">
    <name type="scientific">Komagataeibacter oboediens</name>
    <dbReference type="NCBI Taxonomy" id="65958"/>
    <lineage>
        <taxon>Bacteria</taxon>
        <taxon>Pseudomonadati</taxon>
        <taxon>Pseudomonadota</taxon>
        <taxon>Alphaproteobacteria</taxon>
        <taxon>Acetobacterales</taxon>
        <taxon>Acetobacteraceae</taxon>
        <taxon>Komagataeibacter</taxon>
    </lineage>
</organism>
<keyword evidence="5" id="KW-0997">Cell inner membrane</keyword>
<comment type="similarity">
    <text evidence="2">Belongs to the TonB family.</text>
</comment>
<evidence type="ECO:0000256" key="8">
    <source>
        <dbReference type="ARBA" id="ARBA00022989"/>
    </source>
</evidence>
<keyword evidence="7" id="KW-0653">Protein transport</keyword>
<evidence type="ECO:0000256" key="2">
    <source>
        <dbReference type="ARBA" id="ARBA00006555"/>
    </source>
</evidence>
<dbReference type="GO" id="GO:0055085">
    <property type="term" value="P:transmembrane transport"/>
    <property type="evidence" value="ECO:0007669"/>
    <property type="project" value="InterPro"/>
</dbReference>
<dbReference type="InterPro" id="IPR006260">
    <property type="entry name" value="TonB/TolA_C"/>
</dbReference>
<proteinExistence type="inferred from homology"/>
<evidence type="ECO:0000256" key="7">
    <source>
        <dbReference type="ARBA" id="ARBA00022927"/>
    </source>
</evidence>
<dbReference type="SUPFAM" id="SSF74653">
    <property type="entry name" value="TolA/TonB C-terminal domain"/>
    <property type="match status" value="1"/>
</dbReference>
<feature type="domain" description="TonB C-terminal" evidence="12">
    <location>
        <begin position="192"/>
        <end position="281"/>
    </location>
</feature>
<keyword evidence="8 11" id="KW-1133">Transmembrane helix</keyword>
<dbReference type="PROSITE" id="PS52015">
    <property type="entry name" value="TONB_CTD"/>
    <property type="match status" value="1"/>
</dbReference>
<evidence type="ECO:0000259" key="12">
    <source>
        <dbReference type="PROSITE" id="PS52015"/>
    </source>
</evidence>
<evidence type="ECO:0000256" key="4">
    <source>
        <dbReference type="ARBA" id="ARBA00022475"/>
    </source>
</evidence>
<keyword evidence="3" id="KW-0813">Transport</keyword>
<feature type="transmembrane region" description="Helical" evidence="11">
    <location>
        <begin position="52"/>
        <end position="72"/>
    </location>
</feature>
<reference evidence="13 14" key="1">
    <citation type="submission" date="2017-07" db="EMBL/GenBank/DDBJ databases">
        <title>A draft genome sequence of Komagataeibacter oboediens LMG 18849.</title>
        <authorList>
            <person name="Skraban J."/>
            <person name="Cleenwerck I."/>
            <person name="Vandamme P."/>
            <person name="Trcek J."/>
        </authorList>
    </citation>
    <scope>NUCLEOTIDE SEQUENCE [LARGE SCALE GENOMIC DNA]</scope>
    <source>
        <strain evidence="13 14">LMG 18849</strain>
    </source>
</reference>
<dbReference type="Pfam" id="PF03544">
    <property type="entry name" value="TonB_C"/>
    <property type="match status" value="1"/>
</dbReference>
<evidence type="ECO:0000256" key="3">
    <source>
        <dbReference type="ARBA" id="ARBA00022448"/>
    </source>
</evidence>
<protein>
    <submittedName>
        <fullName evidence="13">Energy transducer TonB</fullName>
    </submittedName>
</protein>
<dbReference type="InterPro" id="IPR037682">
    <property type="entry name" value="TonB_C"/>
</dbReference>
<dbReference type="InterPro" id="IPR051045">
    <property type="entry name" value="TonB-dependent_transducer"/>
</dbReference>
<dbReference type="GO" id="GO:0031992">
    <property type="term" value="F:energy transducer activity"/>
    <property type="evidence" value="ECO:0007669"/>
    <property type="project" value="TreeGrafter"/>
</dbReference>
<dbReference type="OrthoDB" id="7284512at2"/>
<dbReference type="GO" id="GO:0015031">
    <property type="term" value="P:protein transport"/>
    <property type="evidence" value="ECO:0007669"/>
    <property type="project" value="UniProtKB-KW"/>
</dbReference>
<evidence type="ECO:0000256" key="10">
    <source>
        <dbReference type="SAM" id="MobiDB-lite"/>
    </source>
</evidence>
<sequence>MFSWLHPFLSNGARAVIPAAMDGTVPQQQDRTTGRLLVPEVAHMRGRRARMVAGWAVLLAVLGHGMIGAWLLPGRTKAPDAPSEKSSIQVFFDQPEVAPVPEPATPQPQPQPQPQPTATLAAPPRAEETHEAATSRHIPASVPTASPRGAVGHAVGPRGTSVPPPHAAPASGTRPASAPPAVGHAPPPASAARPVSSLQCTPPAWRYPAMARHMHEEGTAMVDLVIGAQGQVAQASLRSSTGYDDLDRTALAAARNVRCTAEGGATDGAKVTLPVIFHLKG</sequence>
<comment type="caution">
    <text evidence="13">The sequence shown here is derived from an EMBL/GenBank/DDBJ whole genome shotgun (WGS) entry which is preliminary data.</text>
</comment>
<dbReference type="STRING" id="940286.GCA_000227565_04013"/>
<feature type="compositionally biased region" description="Basic and acidic residues" evidence="10">
    <location>
        <begin position="125"/>
        <end position="134"/>
    </location>
</feature>
<accession>A0A318QW28</accession>
<keyword evidence="4" id="KW-1003">Cell membrane</keyword>
<evidence type="ECO:0000256" key="6">
    <source>
        <dbReference type="ARBA" id="ARBA00022692"/>
    </source>
</evidence>
<dbReference type="PANTHER" id="PTHR33446:SF2">
    <property type="entry name" value="PROTEIN TONB"/>
    <property type="match status" value="1"/>
</dbReference>
<feature type="compositionally biased region" description="Pro residues" evidence="10">
    <location>
        <begin position="98"/>
        <end position="115"/>
    </location>
</feature>
<dbReference type="AlphaFoldDB" id="A0A318QW28"/>
<dbReference type="EMBL" id="NKTX01000002">
    <property type="protein sequence ID" value="PYD83305.1"/>
    <property type="molecule type" value="Genomic_DNA"/>
</dbReference>
<feature type="compositionally biased region" description="Low complexity" evidence="10">
    <location>
        <begin position="175"/>
        <end position="197"/>
    </location>
</feature>
<evidence type="ECO:0000256" key="5">
    <source>
        <dbReference type="ARBA" id="ARBA00022519"/>
    </source>
</evidence>
<evidence type="ECO:0000256" key="11">
    <source>
        <dbReference type="SAM" id="Phobius"/>
    </source>
</evidence>
<dbReference type="GO" id="GO:0098797">
    <property type="term" value="C:plasma membrane protein complex"/>
    <property type="evidence" value="ECO:0007669"/>
    <property type="project" value="TreeGrafter"/>
</dbReference>
<keyword evidence="9 11" id="KW-0472">Membrane</keyword>
<gene>
    <name evidence="13" type="ORF">CFR80_02820</name>
</gene>
<feature type="region of interest" description="Disordered" evidence="10">
    <location>
        <begin position="98"/>
        <end position="197"/>
    </location>
</feature>